<gene>
    <name evidence="1" type="ORF">BDZ94DRAFT_266981</name>
</gene>
<reference evidence="1" key="1">
    <citation type="submission" date="2020-11" db="EMBL/GenBank/DDBJ databases">
        <authorList>
            <consortium name="DOE Joint Genome Institute"/>
            <person name="Ahrendt S."/>
            <person name="Riley R."/>
            <person name="Andreopoulos W."/>
            <person name="Labutti K."/>
            <person name="Pangilinan J."/>
            <person name="Ruiz-Duenas F.J."/>
            <person name="Barrasa J.M."/>
            <person name="Sanchez-Garcia M."/>
            <person name="Camarero S."/>
            <person name="Miyauchi S."/>
            <person name="Serrano A."/>
            <person name="Linde D."/>
            <person name="Babiker R."/>
            <person name="Drula E."/>
            <person name="Ayuso-Fernandez I."/>
            <person name="Pacheco R."/>
            <person name="Padilla G."/>
            <person name="Ferreira P."/>
            <person name="Barriuso J."/>
            <person name="Kellner H."/>
            <person name="Castanera R."/>
            <person name="Alfaro M."/>
            <person name="Ramirez L."/>
            <person name="Pisabarro A.G."/>
            <person name="Kuo A."/>
            <person name="Tritt A."/>
            <person name="Lipzen A."/>
            <person name="He G."/>
            <person name="Yan M."/>
            <person name="Ng V."/>
            <person name="Cullen D."/>
            <person name="Martin F."/>
            <person name="Rosso M.-N."/>
            <person name="Henrissat B."/>
            <person name="Hibbett D."/>
            <person name="Martinez A.T."/>
            <person name="Grigoriev I.V."/>
        </authorList>
    </citation>
    <scope>NUCLEOTIDE SEQUENCE</scope>
    <source>
        <strain evidence="1">CBS 247.69</strain>
    </source>
</reference>
<evidence type="ECO:0000313" key="2">
    <source>
        <dbReference type="Proteomes" id="UP000807353"/>
    </source>
</evidence>
<proteinExistence type="predicted"/>
<comment type="caution">
    <text evidence="1">The sequence shown here is derived from an EMBL/GenBank/DDBJ whole genome shotgun (WGS) entry which is preliminary data.</text>
</comment>
<name>A0A9P5XSW8_9AGAR</name>
<protein>
    <submittedName>
        <fullName evidence="1">Uncharacterized protein</fullName>
    </submittedName>
</protein>
<evidence type="ECO:0000313" key="1">
    <source>
        <dbReference type="EMBL" id="KAF9457127.1"/>
    </source>
</evidence>
<sequence>MGDELDGHRITSGINESGYLTLSRQACIAAGTPLSGVYETHRFLDTNLKLMHLPFPRMAAIFLRTLYDRKGNVKWEHRWTTKFMMMWGTSWGVEGCVV</sequence>
<dbReference type="AlphaFoldDB" id="A0A9P5XSW8"/>
<dbReference type="EMBL" id="MU150386">
    <property type="protein sequence ID" value="KAF9457127.1"/>
    <property type="molecule type" value="Genomic_DNA"/>
</dbReference>
<keyword evidence="2" id="KW-1185">Reference proteome</keyword>
<organism evidence="1 2">
    <name type="scientific">Collybia nuda</name>
    <dbReference type="NCBI Taxonomy" id="64659"/>
    <lineage>
        <taxon>Eukaryota</taxon>
        <taxon>Fungi</taxon>
        <taxon>Dikarya</taxon>
        <taxon>Basidiomycota</taxon>
        <taxon>Agaricomycotina</taxon>
        <taxon>Agaricomycetes</taxon>
        <taxon>Agaricomycetidae</taxon>
        <taxon>Agaricales</taxon>
        <taxon>Tricholomatineae</taxon>
        <taxon>Clitocybaceae</taxon>
        <taxon>Collybia</taxon>
    </lineage>
</organism>
<accession>A0A9P5XSW8</accession>
<dbReference type="Proteomes" id="UP000807353">
    <property type="component" value="Unassembled WGS sequence"/>
</dbReference>